<organism evidence="3 4">
    <name type="scientific">Ancylostoma duodenale</name>
    <dbReference type="NCBI Taxonomy" id="51022"/>
    <lineage>
        <taxon>Eukaryota</taxon>
        <taxon>Metazoa</taxon>
        <taxon>Ecdysozoa</taxon>
        <taxon>Nematoda</taxon>
        <taxon>Chromadorea</taxon>
        <taxon>Rhabditida</taxon>
        <taxon>Rhabditina</taxon>
        <taxon>Rhabditomorpha</taxon>
        <taxon>Strongyloidea</taxon>
        <taxon>Ancylostomatidae</taxon>
        <taxon>Ancylostomatinae</taxon>
        <taxon>Ancylostoma</taxon>
    </lineage>
</organism>
<evidence type="ECO:0000313" key="4">
    <source>
        <dbReference type="Proteomes" id="UP000054047"/>
    </source>
</evidence>
<sequence length="290" mass="32283">MQLLHSKRPLTILKEPATTLSRNSPDSSNDTLLHGDPVASTPSILTPSSNPCPNPPSSRNPCSTTNESDPETQTVQIVRNFYNNLYHSAFGPPTLPSEEIHLQIHINEIRAALMTCKPRSAPGCDRISSPPHPLRNSCITTCSVFQRHHENENGATWICFCQYDLTLIGDPTNVTNYIPISLLSTLYKVLTKVLICRLRNTIEERSIIPPEQAGFRKNFSTVDHIHALSTVAEKCHEFNIQLCAAFIDFKKAFDSVELSMLLQALESFSVDPNMIKAVQLLYANGMQPSK</sequence>
<dbReference type="Pfam" id="PF00078">
    <property type="entry name" value="RVT_1"/>
    <property type="match status" value="1"/>
</dbReference>
<reference evidence="3 4" key="1">
    <citation type="submission" date="2013-12" db="EMBL/GenBank/DDBJ databases">
        <title>Draft genome of the parsitic nematode Ancylostoma duodenale.</title>
        <authorList>
            <person name="Mitreva M."/>
        </authorList>
    </citation>
    <scope>NUCLEOTIDE SEQUENCE [LARGE SCALE GENOMIC DNA]</scope>
    <source>
        <strain evidence="3 4">Zhejiang</strain>
    </source>
</reference>
<dbReference type="EMBL" id="KN730101">
    <property type="protein sequence ID" value="KIH61461.1"/>
    <property type="molecule type" value="Genomic_DNA"/>
</dbReference>
<evidence type="ECO:0000259" key="2">
    <source>
        <dbReference type="Pfam" id="PF00078"/>
    </source>
</evidence>
<dbReference type="PANTHER" id="PTHR19446">
    <property type="entry name" value="REVERSE TRANSCRIPTASES"/>
    <property type="match status" value="1"/>
</dbReference>
<feature type="compositionally biased region" description="Polar residues" evidence="1">
    <location>
        <begin position="18"/>
        <end position="31"/>
    </location>
</feature>
<protein>
    <recommendedName>
        <fullName evidence="2">Reverse transcriptase domain-containing protein</fullName>
    </recommendedName>
</protein>
<feature type="region of interest" description="Disordered" evidence="1">
    <location>
        <begin position="1"/>
        <end position="71"/>
    </location>
</feature>
<dbReference type="Proteomes" id="UP000054047">
    <property type="component" value="Unassembled WGS sequence"/>
</dbReference>
<gene>
    <name evidence="3" type="ORF">ANCDUO_08266</name>
</gene>
<dbReference type="AlphaFoldDB" id="A0A0C2GWH6"/>
<accession>A0A0C2GWH6</accession>
<evidence type="ECO:0000256" key="1">
    <source>
        <dbReference type="SAM" id="MobiDB-lite"/>
    </source>
</evidence>
<dbReference type="CDD" id="cd01650">
    <property type="entry name" value="RT_nLTR_like"/>
    <property type="match status" value="1"/>
</dbReference>
<dbReference type="OrthoDB" id="410104at2759"/>
<dbReference type="InterPro" id="IPR000477">
    <property type="entry name" value="RT_dom"/>
</dbReference>
<feature type="domain" description="Reverse transcriptase" evidence="2">
    <location>
        <begin position="175"/>
        <end position="277"/>
    </location>
</feature>
<keyword evidence="4" id="KW-1185">Reference proteome</keyword>
<evidence type="ECO:0000313" key="3">
    <source>
        <dbReference type="EMBL" id="KIH61461.1"/>
    </source>
</evidence>
<name>A0A0C2GWH6_9BILA</name>
<proteinExistence type="predicted"/>